<comment type="caution">
    <text evidence="2">The sequence shown here is derived from an EMBL/GenBank/DDBJ whole genome shotgun (WGS) entry which is preliminary data.</text>
</comment>
<dbReference type="PROSITE" id="PS51186">
    <property type="entry name" value="GNAT"/>
    <property type="match status" value="1"/>
</dbReference>
<proteinExistence type="predicted"/>
<reference evidence="3" key="1">
    <citation type="journal article" date="2019" name="Int. J. Syst. Evol. Microbiol.">
        <title>The Global Catalogue of Microorganisms (GCM) 10K type strain sequencing project: providing services to taxonomists for standard genome sequencing and annotation.</title>
        <authorList>
            <consortium name="The Broad Institute Genomics Platform"/>
            <consortium name="The Broad Institute Genome Sequencing Center for Infectious Disease"/>
            <person name="Wu L."/>
            <person name="Ma J."/>
        </authorList>
    </citation>
    <scope>NUCLEOTIDE SEQUENCE [LARGE SCALE GENOMIC DNA]</scope>
    <source>
        <strain evidence="3">XZYJ18</strain>
    </source>
</reference>
<protein>
    <submittedName>
        <fullName evidence="2">GNAT family N-acetyltransferase</fullName>
        <ecNumber evidence="2">2.3.-.-</ecNumber>
    </submittedName>
</protein>
<dbReference type="RefSeq" id="WP_378574911.1">
    <property type="nucleotide sequence ID" value="NZ_JBHSFQ010000013.1"/>
</dbReference>
<keyword evidence="2" id="KW-0808">Transferase</keyword>
<dbReference type="Pfam" id="PF13302">
    <property type="entry name" value="Acetyltransf_3"/>
    <property type="match status" value="1"/>
</dbReference>
<organism evidence="2 3">
    <name type="scientific">Nocardiopsis mangrovi</name>
    <dbReference type="NCBI Taxonomy" id="1179818"/>
    <lineage>
        <taxon>Bacteria</taxon>
        <taxon>Bacillati</taxon>
        <taxon>Actinomycetota</taxon>
        <taxon>Actinomycetes</taxon>
        <taxon>Streptosporangiales</taxon>
        <taxon>Nocardiopsidaceae</taxon>
        <taxon>Nocardiopsis</taxon>
    </lineage>
</organism>
<dbReference type="EMBL" id="JBHSFQ010000013">
    <property type="protein sequence ID" value="MFC4563120.1"/>
    <property type="molecule type" value="Genomic_DNA"/>
</dbReference>
<name>A0ABV9DWH6_9ACTN</name>
<dbReference type="PANTHER" id="PTHR43328">
    <property type="entry name" value="ACETYLTRANSFERASE-RELATED"/>
    <property type="match status" value="1"/>
</dbReference>
<keyword evidence="3" id="KW-1185">Reference proteome</keyword>
<evidence type="ECO:0000259" key="1">
    <source>
        <dbReference type="PROSITE" id="PS51186"/>
    </source>
</evidence>
<keyword evidence="2" id="KW-0012">Acyltransferase</keyword>
<dbReference type="InterPro" id="IPR016181">
    <property type="entry name" value="Acyl_CoA_acyltransferase"/>
</dbReference>
<dbReference type="InterPro" id="IPR000182">
    <property type="entry name" value="GNAT_dom"/>
</dbReference>
<dbReference type="EC" id="2.3.-.-" evidence="2"/>
<dbReference type="Proteomes" id="UP001595923">
    <property type="component" value="Unassembled WGS sequence"/>
</dbReference>
<evidence type="ECO:0000313" key="3">
    <source>
        <dbReference type="Proteomes" id="UP001595923"/>
    </source>
</evidence>
<evidence type="ECO:0000313" key="2">
    <source>
        <dbReference type="EMBL" id="MFC4563120.1"/>
    </source>
</evidence>
<dbReference type="SUPFAM" id="SSF55729">
    <property type="entry name" value="Acyl-CoA N-acyltransferases (Nat)"/>
    <property type="match status" value="1"/>
</dbReference>
<gene>
    <name evidence="2" type="ORF">ACFO4E_14740</name>
</gene>
<dbReference type="GO" id="GO:0016746">
    <property type="term" value="F:acyltransferase activity"/>
    <property type="evidence" value="ECO:0007669"/>
    <property type="project" value="UniProtKB-KW"/>
</dbReference>
<accession>A0ABV9DWH6</accession>
<feature type="domain" description="N-acetyltransferase" evidence="1">
    <location>
        <begin position="5"/>
        <end position="153"/>
    </location>
</feature>
<sequence length="153" mass="17632">MSDQVRLRDVGPADLEVFFAHEHDPEAARRSKFPPRPRDAFMTHWTTRVLGDPDVFVQAVTVSGELAGNLVAWWDEDQRFLGYWFGRRYWGRGIGTRALALFLEREETRPLHADPLLGNTASVRLLEKHGFRRTATVRYGGDEHVMLVLDETR</sequence>
<dbReference type="Gene3D" id="3.40.630.30">
    <property type="match status" value="1"/>
</dbReference>
<dbReference type="PANTHER" id="PTHR43328:SF1">
    <property type="entry name" value="N-ACETYLTRANSFERASE DOMAIN-CONTAINING PROTEIN"/>
    <property type="match status" value="1"/>
</dbReference>